<gene>
    <name evidence="1" type="ORF">S01H1_10569</name>
</gene>
<dbReference type="AlphaFoldDB" id="X0RV74"/>
<name>X0RV74_9ZZZZ</name>
<dbReference type="EMBL" id="BARS01005393">
    <property type="protein sequence ID" value="GAF72693.1"/>
    <property type="molecule type" value="Genomic_DNA"/>
</dbReference>
<reference evidence="1" key="1">
    <citation type="journal article" date="2014" name="Front. Microbiol.">
        <title>High frequency of phylogenetically diverse reductive dehalogenase-homologous genes in deep subseafloor sedimentary metagenomes.</title>
        <authorList>
            <person name="Kawai M."/>
            <person name="Futagami T."/>
            <person name="Toyoda A."/>
            <person name="Takaki Y."/>
            <person name="Nishi S."/>
            <person name="Hori S."/>
            <person name="Arai W."/>
            <person name="Tsubouchi T."/>
            <person name="Morono Y."/>
            <person name="Uchiyama I."/>
            <person name="Ito T."/>
            <person name="Fujiyama A."/>
            <person name="Inagaki F."/>
            <person name="Takami H."/>
        </authorList>
    </citation>
    <scope>NUCLEOTIDE SEQUENCE</scope>
    <source>
        <strain evidence="1">Expedition CK06-06</strain>
    </source>
</reference>
<accession>X0RV74</accession>
<comment type="caution">
    <text evidence="1">The sequence shown here is derived from an EMBL/GenBank/DDBJ whole genome shotgun (WGS) entry which is preliminary data.</text>
</comment>
<organism evidence="1">
    <name type="scientific">marine sediment metagenome</name>
    <dbReference type="NCBI Taxonomy" id="412755"/>
    <lineage>
        <taxon>unclassified sequences</taxon>
        <taxon>metagenomes</taxon>
        <taxon>ecological metagenomes</taxon>
    </lineage>
</organism>
<protein>
    <submittedName>
        <fullName evidence="1">Uncharacterized protein</fullName>
    </submittedName>
</protein>
<sequence>MNLKAKLVDILMILSELPECLSAQEKTDLEDRYDELFPESRGKVTPFIRWLWRGAFWLGEVHV</sequence>
<evidence type="ECO:0000313" key="1">
    <source>
        <dbReference type="EMBL" id="GAF72693.1"/>
    </source>
</evidence>
<proteinExistence type="predicted"/>